<feature type="region of interest" description="Disordered" evidence="1">
    <location>
        <begin position="71"/>
        <end position="109"/>
    </location>
</feature>
<reference evidence="2 3" key="1">
    <citation type="journal article" date="2013" name="PLoS Genet.">
        <title>The genome and development-dependent transcriptomes of Pyronema confluens: a window into fungal evolution.</title>
        <authorList>
            <person name="Traeger S."/>
            <person name="Altegoer F."/>
            <person name="Freitag M."/>
            <person name="Gabaldon T."/>
            <person name="Kempken F."/>
            <person name="Kumar A."/>
            <person name="Marcet-Houben M."/>
            <person name="Poggeler S."/>
            <person name="Stajich J.E."/>
            <person name="Nowrousian M."/>
        </authorList>
    </citation>
    <scope>NUCLEOTIDE SEQUENCE [LARGE SCALE GENOMIC DNA]</scope>
    <source>
        <strain evidence="3">CBS 100304</strain>
        <tissue evidence="2">Vegetative mycelium</tissue>
    </source>
</reference>
<keyword evidence="3" id="KW-1185">Reference proteome</keyword>
<dbReference type="AlphaFoldDB" id="U4KZG5"/>
<dbReference type="Proteomes" id="UP000018144">
    <property type="component" value="Unassembled WGS sequence"/>
</dbReference>
<dbReference type="EMBL" id="HF935332">
    <property type="protein sequence ID" value="CCX07100.1"/>
    <property type="molecule type" value="Genomic_DNA"/>
</dbReference>
<name>U4KZG5_PYROM</name>
<sequence length="150" mass="16949">MKATLNVTDPPRNKSLEVRNRIISYPFFSIPPPGTPRRPGGPYLSPAQLVRGRLREILVFRRSLVSPQGFDSGNIGIYPANRGKTAPPRLDPHHRTPRKPSAEEYITEDDSYTRHVWRSGDWGLKIDPGLTSRDGPGPELCSRPRNSRER</sequence>
<evidence type="ECO:0000313" key="2">
    <source>
        <dbReference type="EMBL" id="CCX07100.1"/>
    </source>
</evidence>
<evidence type="ECO:0000313" key="3">
    <source>
        <dbReference type="Proteomes" id="UP000018144"/>
    </source>
</evidence>
<evidence type="ECO:0000256" key="1">
    <source>
        <dbReference type="SAM" id="MobiDB-lite"/>
    </source>
</evidence>
<organism evidence="2 3">
    <name type="scientific">Pyronema omphalodes (strain CBS 100304)</name>
    <name type="common">Pyronema confluens</name>
    <dbReference type="NCBI Taxonomy" id="1076935"/>
    <lineage>
        <taxon>Eukaryota</taxon>
        <taxon>Fungi</taxon>
        <taxon>Dikarya</taxon>
        <taxon>Ascomycota</taxon>
        <taxon>Pezizomycotina</taxon>
        <taxon>Pezizomycetes</taxon>
        <taxon>Pezizales</taxon>
        <taxon>Pyronemataceae</taxon>
        <taxon>Pyronema</taxon>
    </lineage>
</organism>
<gene>
    <name evidence="2" type="ORF">PCON_06687</name>
</gene>
<accession>U4KZG5</accession>
<protein>
    <submittedName>
        <fullName evidence="2">Uncharacterized protein</fullName>
    </submittedName>
</protein>
<feature type="region of interest" description="Disordered" evidence="1">
    <location>
        <begin position="121"/>
        <end position="150"/>
    </location>
</feature>
<proteinExistence type="predicted"/>